<dbReference type="PANTHER" id="PTHR42085">
    <property type="entry name" value="F-BOX DOMAIN-CONTAINING PROTEIN"/>
    <property type="match status" value="1"/>
</dbReference>
<dbReference type="AlphaFoldDB" id="A0AAN7BIE7"/>
<evidence type="ECO:0000313" key="4">
    <source>
        <dbReference type="Proteomes" id="UP001301958"/>
    </source>
</evidence>
<sequence length="305" mass="34409">MARRGTTKGPRARASRPTSVQTTTTTETMEQSVDDISKKIHGLTLADSTAILAREAAKKSFRLLDLPPELRIAIYGHYFQDVDRVVDLEHDNNSRIFRKLTLLRTCRTVYSEAAHLFYSTRTFRIFPTSPGKYFKTKKPLLARLNARQRNWITSLELRLGPGFTNPPRGWVVNPKLGLAECVNVRKLTVFVECDPSDGYFNGFRKADNFYETFSQNLLQTVLAEMPFVDCLTFDGYSGVKKSGAMMRGLLEVAAMNGMQLRWGPERGWTNHDEEDEVQPVNQLDANRALTTAILVQQTVNVAVAA</sequence>
<name>A0AAN7BIE7_9PEZI</name>
<feature type="region of interest" description="Disordered" evidence="1">
    <location>
        <begin position="1"/>
        <end position="32"/>
    </location>
</feature>
<reference evidence="3" key="2">
    <citation type="submission" date="2023-05" db="EMBL/GenBank/DDBJ databases">
        <authorList>
            <consortium name="Lawrence Berkeley National Laboratory"/>
            <person name="Steindorff A."/>
            <person name="Hensen N."/>
            <person name="Bonometti L."/>
            <person name="Westerberg I."/>
            <person name="Brannstrom I.O."/>
            <person name="Guillou S."/>
            <person name="Cros-Aarteil S."/>
            <person name="Calhoun S."/>
            <person name="Haridas S."/>
            <person name="Kuo A."/>
            <person name="Mondo S."/>
            <person name="Pangilinan J."/>
            <person name="Riley R."/>
            <person name="Labutti K."/>
            <person name="Andreopoulos B."/>
            <person name="Lipzen A."/>
            <person name="Chen C."/>
            <person name="Yanf M."/>
            <person name="Daum C."/>
            <person name="Ng V."/>
            <person name="Clum A."/>
            <person name="Ohm R."/>
            <person name="Martin F."/>
            <person name="Silar P."/>
            <person name="Natvig D."/>
            <person name="Lalanne C."/>
            <person name="Gautier V."/>
            <person name="Ament-Velasquez S.L."/>
            <person name="Kruys A."/>
            <person name="Hutchinson M.I."/>
            <person name="Powell A.J."/>
            <person name="Barry K."/>
            <person name="Miller A.N."/>
            <person name="Grigoriev I.V."/>
            <person name="Debuchy R."/>
            <person name="Gladieux P."/>
            <person name="Thoren M.H."/>
            <person name="Johannesson H."/>
        </authorList>
    </citation>
    <scope>NUCLEOTIDE SEQUENCE</scope>
    <source>
        <strain evidence="3">CBS 990.96</strain>
    </source>
</reference>
<reference evidence="3" key="1">
    <citation type="journal article" date="2023" name="Mol. Phylogenet. Evol.">
        <title>Genome-scale phylogeny and comparative genomics of the fungal order Sordariales.</title>
        <authorList>
            <person name="Hensen N."/>
            <person name="Bonometti L."/>
            <person name="Westerberg I."/>
            <person name="Brannstrom I.O."/>
            <person name="Guillou S."/>
            <person name="Cros-Aarteil S."/>
            <person name="Calhoun S."/>
            <person name="Haridas S."/>
            <person name="Kuo A."/>
            <person name="Mondo S."/>
            <person name="Pangilinan J."/>
            <person name="Riley R."/>
            <person name="LaButti K."/>
            <person name="Andreopoulos B."/>
            <person name="Lipzen A."/>
            <person name="Chen C."/>
            <person name="Yan M."/>
            <person name="Daum C."/>
            <person name="Ng V."/>
            <person name="Clum A."/>
            <person name="Steindorff A."/>
            <person name="Ohm R.A."/>
            <person name="Martin F."/>
            <person name="Silar P."/>
            <person name="Natvig D.O."/>
            <person name="Lalanne C."/>
            <person name="Gautier V."/>
            <person name="Ament-Velasquez S.L."/>
            <person name="Kruys A."/>
            <person name="Hutchinson M.I."/>
            <person name="Powell A.J."/>
            <person name="Barry K."/>
            <person name="Miller A.N."/>
            <person name="Grigoriev I.V."/>
            <person name="Debuchy R."/>
            <person name="Gladieux P."/>
            <person name="Hiltunen Thoren M."/>
            <person name="Johannesson H."/>
        </authorList>
    </citation>
    <scope>NUCLEOTIDE SEQUENCE</scope>
    <source>
        <strain evidence="3">CBS 990.96</strain>
    </source>
</reference>
<feature type="compositionally biased region" description="Basic residues" evidence="1">
    <location>
        <begin position="1"/>
        <end position="14"/>
    </location>
</feature>
<evidence type="ECO:0000313" key="3">
    <source>
        <dbReference type="EMBL" id="KAK4223844.1"/>
    </source>
</evidence>
<feature type="domain" description="DUF7730" evidence="2">
    <location>
        <begin position="85"/>
        <end position="158"/>
    </location>
</feature>
<organism evidence="3 4">
    <name type="scientific">Podospora fimiseda</name>
    <dbReference type="NCBI Taxonomy" id="252190"/>
    <lineage>
        <taxon>Eukaryota</taxon>
        <taxon>Fungi</taxon>
        <taxon>Dikarya</taxon>
        <taxon>Ascomycota</taxon>
        <taxon>Pezizomycotina</taxon>
        <taxon>Sordariomycetes</taxon>
        <taxon>Sordariomycetidae</taxon>
        <taxon>Sordariales</taxon>
        <taxon>Podosporaceae</taxon>
        <taxon>Podospora</taxon>
    </lineage>
</organism>
<protein>
    <recommendedName>
        <fullName evidence="2">DUF7730 domain-containing protein</fullName>
    </recommendedName>
</protein>
<evidence type="ECO:0000259" key="2">
    <source>
        <dbReference type="Pfam" id="PF24864"/>
    </source>
</evidence>
<dbReference type="Proteomes" id="UP001301958">
    <property type="component" value="Unassembled WGS sequence"/>
</dbReference>
<dbReference type="InterPro" id="IPR038883">
    <property type="entry name" value="AN11006-like"/>
</dbReference>
<proteinExistence type="predicted"/>
<comment type="caution">
    <text evidence="3">The sequence shown here is derived from an EMBL/GenBank/DDBJ whole genome shotgun (WGS) entry which is preliminary data.</text>
</comment>
<keyword evidence="4" id="KW-1185">Reference proteome</keyword>
<feature type="compositionally biased region" description="Low complexity" evidence="1">
    <location>
        <begin position="18"/>
        <end position="31"/>
    </location>
</feature>
<dbReference type="Pfam" id="PF24864">
    <property type="entry name" value="DUF7730"/>
    <property type="match status" value="1"/>
</dbReference>
<dbReference type="EMBL" id="MU865412">
    <property type="protein sequence ID" value="KAK4223844.1"/>
    <property type="molecule type" value="Genomic_DNA"/>
</dbReference>
<accession>A0AAN7BIE7</accession>
<evidence type="ECO:0000256" key="1">
    <source>
        <dbReference type="SAM" id="MobiDB-lite"/>
    </source>
</evidence>
<dbReference type="InterPro" id="IPR056632">
    <property type="entry name" value="DUF7730"/>
</dbReference>
<gene>
    <name evidence="3" type="ORF">QBC38DRAFT_37696</name>
</gene>
<dbReference type="PANTHER" id="PTHR42085:SF2">
    <property type="entry name" value="F-BOX DOMAIN-CONTAINING PROTEIN"/>
    <property type="match status" value="1"/>
</dbReference>